<keyword evidence="3" id="KW-0540">Nuclease</keyword>
<organism evidence="3 4">
    <name type="scientific">Pedobacter cryotolerans</name>
    <dbReference type="NCBI Taxonomy" id="2571270"/>
    <lineage>
        <taxon>Bacteria</taxon>
        <taxon>Pseudomonadati</taxon>
        <taxon>Bacteroidota</taxon>
        <taxon>Sphingobacteriia</taxon>
        <taxon>Sphingobacteriales</taxon>
        <taxon>Sphingobacteriaceae</taxon>
        <taxon>Pedobacter</taxon>
    </lineage>
</organism>
<dbReference type="GO" id="GO:0006506">
    <property type="term" value="P:GPI anchor biosynthetic process"/>
    <property type="evidence" value="ECO:0007669"/>
    <property type="project" value="TreeGrafter"/>
</dbReference>
<dbReference type="RefSeq" id="WP_136876032.1">
    <property type="nucleotide sequence ID" value="NZ_SWBO01000003.1"/>
</dbReference>
<dbReference type="EMBL" id="SWBO01000003">
    <property type="protein sequence ID" value="TKC02058.1"/>
    <property type="molecule type" value="Genomic_DNA"/>
</dbReference>
<dbReference type="InterPro" id="IPR005135">
    <property type="entry name" value="Endo/exonuclease/phosphatase"/>
</dbReference>
<keyword evidence="3" id="KW-0378">Hydrolase</keyword>
<keyword evidence="1" id="KW-0732">Signal</keyword>
<feature type="chain" id="PRO_5020561428" evidence="1">
    <location>
        <begin position="25"/>
        <end position="263"/>
    </location>
</feature>
<keyword evidence="3" id="KW-0255">Endonuclease</keyword>
<gene>
    <name evidence="3" type="ORF">FA045_07385</name>
</gene>
<dbReference type="AlphaFoldDB" id="A0A4U1C8U6"/>
<dbReference type="OrthoDB" id="5447300at2"/>
<feature type="domain" description="Endonuclease/exonuclease/phosphatase" evidence="2">
    <location>
        <begin position="33"/>
        <end position="253"/>
    </location>
</feature>
<evidence type="ECO:0000256" key="1">
    <source>
        <dbReference type="SAM" id="SignalP"/>
    </source>
</evidence>
<dbReference type="GO" id="GO:0004527">
    <property type="term" value="F:exonuclease activity"/>
    <property type="evidence" value="ECO:0007669"/>
    <property type="project" value="UniProtKB-KW"/>
</dbReference>
<sequence length="263" mass="29140">MKAVILTFSILFLTLIGINTFAQKADTLTIVCYNIHHGNPPAKPDVIDLDAIANVIAKQNPDLVALQEVDVNIKRSGNVDQAAYLAKKLNMHYYFAKAIDHDGGDYGVAVLSKFPIEEANKLTFSRIDGRKAEDRVLATVTLKLNSGKKIKFSSTHLDHVRNEDLRLIQVAEIAKQAANETLPFIVAGDFNAKPKSKTIQLLDETFTRTCNDCAFTIPVVKPKEAIDFITFKKAENIVVLNHEVIQEHQASDHLPIAAKIVIK</sequence>
<name>A0A4U1C8U6_9SPHI</name>
<proteinExistence type="predicted"/>
<dbReference type="GO" id="GO:0004519">
    <property type="term" value="F:endonuclease activity"/>
    <property type="evidence" value="ECO:0007669"/>
    <property type="project" value="UniProtKB-KW"/>
</dbReference>
<dbReference type="InterPro" id="IPR036691">
    <property type="entry name" value="Endo/exonu/phosph_ase_sf"/>
</dbReference>
<dbReference type="Gene3D" id="3.60.10.10">
    <property type="entry name" value="Endonuclease/exonuclease/phosphatase"/>
    <property type="match status" value="1"/>
</dbReference>
<dbReference type="PANTHER" id="PTHR14859">
    <property type="entry name" value="CALCOFLUOR WHITE HYPERSENSITIVE PROTEIN PRECURSOR"/>
    <property type="match status" value="1"/>
</dbReference>
<evidence type="ECO:0000313" key="4">
    <source>
        <dbReference type="Proteomes" id="UP000310477"/>
    </source>
</evidence>
<reference evidence="3 4" key="1">
    <citation type="submission" date="2019-04" db="EMBL/GenBank/DDBJ databases">
        <title>Pedobacter sp. AR-2-6 sp. nov., isolated from Arctic soil.</title>
        <authorList>
            <person name="Dahal R.H."/>
            <person name="Kim D.-U."/>
        </authorList>
    </citation>
    <scope>NUCLEOTIDE SEQUENCE [LARGE SCALE GENOMIC DNA]</scope>
    <source>
        <strain evidence="3 4">AR-2-6</strain>
    </source>
</reference>
<evidence type="ECO:0000259" key="2">
    <source>
        <dbReference type="Pfam" id="PF03372"/>
    </source>
</evidence>
<dbReference type="SUPFAM" id="SSF56219">
    <property type="entry name" value="DNase I-like"/>
    <property type="match status" value="1"/>
</dbReference>
<keyword evidence="3" id="KW-0269">Exonuclease</keyword>
<dbReference type="PANTHER" id="PTHR14859:SF15">
    <property type="entry name" value="ENDONUCLEASE_EXONUCLEASE_PHOSPHATASE DOMAIN-CONTAINING PROTEIN"/>
    <property type="match status" value="1"/>
</dbReference>
<comment type="caution">
    <text evidence="3">The sequence shown here is derived from an EMBL/GenBank/DDBJ whole genome shotgun (WGS) entry which is preliminary data.</text>
</comment>
<keyword evidence="4" id="KW-1185">Reference proteome</keyword>
<protein>
    <submittedName>
        <fullName evidence="3">Endonuclease/exonuclease/phosphatase</fullName>
    </submittedName>
</protein>
<evidence type="ECO:0000313" key="3">
    <source>
        <dbReference type="EMBL" id="TKC02058.1"/>
    </source>
</evidence>
<accession>A0A4U1C8U6</accession>
<dbReference type="Proteomes" id="UP000310477">
    <property type="component" value="Unassembled WGS sequence"/>
</dbReference>
<dbReference type="GO" id="GO:0016020">
    <property type="term" value="C:membrane"/>
    <property type="evidence" value="ECO:0007669"/>
    <property type="project" value="GOC"/>
</dbReference>
<dbReference type="Pfam" id="PF03372">
    <property type="entry name" value="Exo_endo_phos"/>
    <property type="match status" value="1"/>
</dbReference>
<feature type="signal peptide" evidence="1">
    <location>
        <begin position="1"/>
        <end position="24"/>
    </location>
</feature>
<dbReference type="InterPro" id="IPR051916">
    <property type="entry name" value="GPI-anchor_lipid_remodeler"/>
</dbReference>